<keyword evidence="3" id="KW-1185">Reference proteome</keyword>
<protein>
    <recommendedName>
        <fullName evidence="4">DUF4083 domain-containing protein</fullName>
    </recommendedName>
</protein>
<keyword evidence="1" id="KW-0812">Transmembrane</keyword>
<proteinExistence type="predicted"/>
<keyword evidence="1" id="KW-1133">Transmembrane helix</keyword>
<gene>
    <name evidence="2" type="ORF">GCM10007216_27520</name>
</gene>
<accession>A0ABQ1PDS0</accession>
<name>A0ABQ1PDS0_9BACI</name>
<keyword evidence="1" id="KW-0472">Membrane</keyword>
<sequence>MTLQELMPLIILFLLFVSILTVVLAIIITVRKRRKAQHVETSPGLQARVDRLEKEVKNLKSK</sequence>
<evidence type="ECO:0000313" key="2">
    <source>
        <dbReference type="EMBL" id="GGC95260.1"/>
    </source>
</evidence>
<organism evidence="2 3">
    <name type="scientific">Thalassobacillus devorans</name>
    <dbReference type="NCBI Taxonomy" id="279813"/>
    <lineage>
        <taxon>Bacteria</taxon>
        <taxon>Bacillati</taxon>
        <taxon>Bacillota</taxon>
        <taxon>Bacilli</taxon>
        <taxon>Bacillales</taxon>
        <taxon>Bacillaceae</taxon>
        <taxon>Thalassobacillus</taxon>
    </lineage>
</organism>
<dbReference type="EMBL" id="BMCJ01000005">
    <property type="protein sequence ID" value="GGC95260.1"/>
    <property type="molecule type" value="Genomic_DNA"/>
</dbReference>
<evidence type="ECO:0008006" key="4">
    <source>
        <dbReference type="Google" id="ProtNLM"/>
    </source>
</evidence>
<reference evidence="3" key="1">
    <citation type="journal article" date="2019" name="Int. J. Syst. Evol. Microbiol.">
        <title>The Global Catalogue of Microorganisms (GCM) 10K type strain sequencing project: providing services to taxonomists for standard genome sequencing and annotation.</title>
        <authorList>
            <consortium name="The Broad Institute Genomics Platform"/>
            <consortium name="The Broad Institute Genome Sequencing Center for Infectious Disease"/>
            <person name="Wu L."/>
            <person name="Ma J."/>
        </authorList>
    </citation>
    <scope>NUCLEOTIDE SEQUENCE [LARGE SCALE GENOMIC DNA]</scope>
    <source>
        <strain evidence="3">CCM 7282</strain>
    </source>
</reference>
<evidence type="ECO:0000256" key="1">
    <source>
        <dbReference type="SAM" id="Phobius"/>
    </source>
</evidence>
<dbReference type="RefSeq" id="WP_062443452.1">
    <property type="nucleotide sequence ID" value="NZ_BMCJ01000005.1"/>
</dbReference>
<feature type="transmembrane region" description="Helical" evidence="1">
    <location>
        <begin position="6"/>
        <end position="28"/>
    </location>
</feature>
<dbReference type="Proteomes" id="UP000619534">
    <property type="component" value="Unassembled WGS sequence"/>
</dbReference>
<comment type="caution">
    <text evidence="2">The sequence shown here is derived from an EMBL/GenBank/DDBJ whole genome shotgun (WGS) entry which is preliminary data.</text>
</comment>
<evidence type="ECO:0000313" key="3">
    <source>
        <dbReference type="Proteomes" id="UP000619534"/>
    </source>
</evidence>